<sequence length="443" mass="48946">MAAIEGLTVTQNVDLQAVSVGDLIFVEKVEGLEDDSDDDAEHESDEEYESDRDEDGDENYDENDDDQGDDASNDDESDADDGETFKPTMYIIVSITKDADEIVDISIAPLAFSDKVGAQYGGHNYHIFGDLCEASHECDETCPFATSIKQVASDASVFLVSPTGDYIRSVIKSPRRCLDTCTNGFLDSLSTLSDMVENYTPEMLVYEQGNAGVVPAFLEKPLCPVCIGPGLLQEQQGLQYDLLVNNIMDFTAIIDYHGRVAARRTGLGYQFVQFDERRWGMAFGDMLSEDEEGHDDGEYEHWEEAQDPNAIVKLQPASKETIAALPRKHRSEVTFQGEDELCPVDQEPFESDSAMRMGLQEALTSLGFAEDADFDAVDQEMLPFIFDSARVDRPGWRTETAIARIQAEIPLRAADAEENEADGGVPIENQNVNEGEDAIMANE</sequence>
<evidence type="ECO:0000313" key="3">
    <source>
        <dbReference type="Proteomes" id="UP000237631"/>
    </source>
</evidence>
<evidence type="ECO:0000256" key="1">
    <source>
        <dbReference type="SAM" id="MobiDB-lite"/>
    </source>
</evidence>
<dbReference type="AlphaFoldDB" id="A0A2S6BU33"/>
<accession>A0A2S6BU33</accession>
<dbReference type="OrthoDB" id="8062037at2759"/>
<dbReference type="Proteomes" id="UP000237631">
    <property type="component" value="Unassembled WGS sequence"/>
</dbReference>
<evidence type="ECO:0000313" key="2">
    <source>
        <dbReference type="EMBL" id="PPJ50971.1"/>
    </source>
</evidence>
<feature type="region of interest" description="Disordered" evidence="1">
    <location>
        <begin position="415"/>
        <end position="443"/>
    </location>
</feature>
<keyword evidence="3" id="KW-1185">Reference proteome</keyword>
<feature type="region of interest" description="Disordered" evidence="1">
    <location>
        <begin position="29"/>
        <end position="83"/>
    </location>
</feature>
<gene>
    <name evidence="2" type="ORF">CBER1_06820</name>
</gene>
<comment type="caution">
    <text evidence="2">The sequence shown here is derived from an EMBL/GenBank/DDBJ whole genome shotgun (WGS) entry which is preliminary data.</text>
</comment>
<proteinExistence type="predicted"/>
<reference evidence="3" key="1">
    <citation type="journal article" date="2017" name="bioRxiv">
        <title>Conservation of a gene cluster reveals novel cercosporin biosynthetic mechanisms and extends production to the genus Colletotrichum.</title>
        <authorList>
            <person name="de Jonge R."/>
            <person name="Ebert M.K."/>
            <person name="Huitt-Roehl C.R."/>
            <person name="Pal P."/>
            <person name="Suttle J.C."/>
            <person name="Spanner R.E."/>
            <person name="Neubauer J.D."/>
            <person name="Jurick W.M.II."/>
            <person name="Stott K.A."/>
            <person name="Secor G.A."/>
            <person name="Thomma B.P.H.J."/>
            <person name="Van de Peer Y."/>
            <person name="Townsend C.A."/>
            <person name="Bolton M.D."/>
        </authorList>
    </citation>
    <scope>NUCLEOTIDE SEQUENCE [LARGE SCALE GENOMIC DNA]</scope>
    <source>
        <strain evidence="3">CBS538.71</strain>
    </source>
</reference>
<feature type="compositionally biased region" description="Acidic residues" evidence="1">
    <location>
        <begin position="32"/>
        <end position="82"/>
    </location>
</feature>
<organism evidence="2 3">
    <name type="scientific">Cercospora berteroae</name>
    <dbReference type="NCBI Taxonomy" id="357750"/>
    <lineage>
        <taxon>Eukaryota</taxon>
        <taxon>Fungi</taxon>
        <taxon>Dikarya</taxon>
        <taxon>Ascomycota</taxon>
        <taxon>Pezizomycotina</taxon>
        <taxon>Dothideomycetes</taxon>
        <taxon>Dothideomycetidae</taxon>
        <taxon>Mycosphaerellales</taxon>
        <taxon>Mycosphaerellaceae</taxon>
        <taxon>Cercospora</taxon>
    </lineage>
</organism>
<protein>
    <submittedName>
        <fullName evidence="2">Uncharacterized protein</fullName>
    </submittedName>
</protein>
<dbReference type="STRING" id="357750.A0A2S6BU33"/>
<name>A0A2S6BU33_9PEZI</name>
<dbReference type="EMBL" id="PNEN01001770">
    <property type="protein sequence ID" value="PPJ50971.1"/>
    <property type="molecule type" value="Genomic_DNA"/>
</dbReference>